<dbReference type="Proteomes" id="UP000236291">
    <property type="component" value="Unassembled WGS sequence"/>
</dbReference>
<feature type="non-terminal residue" evidence="1">
    <location>
        <position position="48"/>
    </location>
</feature>
<dbReference type="EMBL" id="ASHM01231673">
    <property type="protein sequence ID" value="PNX68640.1"/>
    <property type="molecule type" value="Genomic_DNA"/>
</dbReference>
<evidence type="ECO:0000313" key="2">
    <source>
        <dbReference type="Proteomes" id="UP000236291"/>
    </source>
</evidence>
<comment type="caution">
    <text evidence="1">The sequence shown here is derived from an EMBL/GenBank/DDBJ whole genome shotgun (WGS) entry which is preliminary data.</text>
</comment>
<dbReference type="STRING" id="57577.A0A2K3KQT5"/>
<organism evidence="1 2">
    <name type="scientific">Trifolium pratense</name>
    <name type="common">Red clover</name>
    <dbReference type="NCBI Taxonomy" id="57577"/>
    <lineage>
        <taxon>Eukaryota</taxon>
        <taxon>Viridiplantae</taxon>
        <taxon>Streptophyta</taxon>
        <taxon>Embryophyta</taxon>
        <taxon>Tracheophyta</taxon>
        <taxon>Spermatophyta</taxon>
        <taxon>Magnoliopsida</taxon>
        <taxon>eudicotyledons</taxon>
        <taxon>Gunneridae</taxon>
        <taxon>Pentapetalae</taxon>
        <taxon>rosids</taxon>
        <taxon>fabids</taxon>
        <taxon>Fabales</taxon>
        <taxon>Fabaceae</taxon>
        <taxon>Papilionoideae</taxon>
        <taxon>50 kb inversion clade</taxon>
        <taxon>NPAAA clade</taxon>
        <taxon>Hologalegina</taxon>
        <taxon>IRL clade</taxon>
        <taxon>Trifolieae</taxon>
        <taxon>Trifolium</taxon>
    </lineage>
</organism>
<proteinExistence type="predicted"/>
<gene>
    <name evidence="1" type="ORF">L195_g064071</name>
</gene>
<reference evidence="1 2" key="2">
    <citation type="journal article" date="2017" name="Front. Plant Sci.">
        <title>Gene Classification and Mining of Molecular Markers Useful in Red Clover (Trifolium pratense) Breeding.</title>
        <authorList>
            <person name="Istvanek J."/>
            <person name="Dluhosova J."/>
            <person name="Dluhos P."/>
            <person name="Patkova L."/>
            <person name="Nedelnik J."/>
            <person name="Repkova J."/>
        </authorList>
    </citation>
    <scope>NUCLEOTIDE SEQUENCE [LARGE SCALE GENOMIC DNA]</scope>
    <source>
        <strain evidence="2">cv. Tatra</strain>
        <tissue evidence="1">Young leaves</tissue>
    </source>
</reference>
<dbReference type="CDD" id="cd09272">
    <property type="entry name" value="RNase_HI_RT_Ty1"/>
    <property type="match status" value="1"/>
</dbReference>
<name>A0A2K3KQT5_TRIPR</name>
<dbReference type="PANTHER" id="PTHR11439">
    <property type="entry name" value="GAG-POL-RELATED RETROTRANSPOSON"/>
    <property type="match status" value="1"/>
</dbReference>
<evidence type="ECO:0000313" key="1">
    <source>
        <dbReference type="EMBL" id="PNX68640.1"/>
    </source>
</evidence>
<sequence length="48" mass="5314">MQGWSDSDYAGDYDDRKSTSGYVFTLGDSAIFWSSKKQPIVTLSTTEA</sequence>
<protein>
    <submittedName>
        <fullName evidence="1">Putative copia-type protein</fullName>
    </submittedName>
</protein>
<reference evidence="1 2" key="1">
    <citation type="journal article" date="2014" name="Am. J. Bot.">
        <title>Genome assembly and annotation for red clover (Trifolium pratense; Fabaceae).</title>
        <authorList>
            <person name="Istvanek J."/>
            <person name="Jaros M."/>
            <person name="Krenek A."/>
            <person name="Repkova J."/>
        </authorList>
    </citation>
    <scope>NUCLEOTIDE SEQUENCE [LARGE SCALE GENOMIC DNA]</scope>
    <source>
        <strain evidence="2">cv. Tatra</strain>
        <tissue evidence="1">Young leaves</tissue>
    </source>
</reference>
<accession>A0A2K3KQT5</accession>
<dbReference type="PANTHER" id="PTHR11439:SF517">
    <property type="entry name" value="CYSTEINE-RICH RLK (RECEPTOR-LIKE PROTEIN KINASE) 8"/>
    <property type="match status" value="1"/>
</dbReference>
<dbReference type="AlphaFoldDB" id="A0A2K3KQT5"/>